<evidence type="ECO:0000313" key="2">
    <source>
        <dbReference type="Proteomes" id="UP001310890"/>
    </source>
</evidence>
<comment type="caution">
    <text evidence="1">The sequence shown here is derived from an EMBL/GenBank/DDBJ whole genome shotgun (WGS) entry which is preliminary data.</text>
</comment>
<evidence type="ECO:0000313" key="1">
    <source>
        <dbReference type="EMBL" id="KAK5112150.1"/>
    </source>
</evidence>
<accession>A0AAN7THL0</accession>
<dbReference type="EMBL" id="JAVRRL010000033">
    <property type="protein sequence ID" value="KAK5112150.1"/>
    <property type="molecule type" value="Genomic_DNA"/>
</dbReference>
<dbReference type="Proteomes" id="UP001310890">
    <property type="component" value="Unassembled WGS sequence"/>
</dbReference>
<dbReference type="AlphaFoldDB" id="A0AAN7THL0"/>
<proteinExistence type="predicted"/>
<sequence length="147" mass="17131">MAQTRFDDNLRHLQEYLNSNNVHNAAEARVMLQDCIDRFRIPPDKNLWLEAVRHAYRQYFALSEEINDLCTLAHARLPTRMMRSELWPLDCFGIHMVKPLDVPMYNILLLADVDVGGGHLKERFMLLARATAMGREIRENARRVLGL</sequence>
<reference evidence="1" key="1">
    <citation type="submission" date="2023-08" db="EMBL/GenBank/DDBJ databases">
        <title>Black Yeasts Isolated from many extreme environments.</title>
        <authorList>
            <person name="Coleine C."/>
            <person name="Stajich J.E."/>
            <person name="Selbmann L."/>
        </authorList>
    </citation>
    <scope>NUCLEOTIDE SEQUENCE</scope>
    <source>
        <strain evidence="1">CCFEE 5401</strain>
    </source>
</reference>
<organism evidence="1 2">
    <name type="scientific">Meristemomyces frigidus</name>
    <dbReference type="NCBI Taxonomy" id="1508187"/>
    <lineage>
        <taxon>Eukaryota</taxon>
        <taxon>Fungi</taxon>
        <taxon>Dikarya</taxon>
        <taxon>Ascomycota</taxon>
        <taxon>Pezizomycotina</taxon>
        <taxon>Dothideomycetes</taxon>
        <taxon>Dothideomycetidae</taxon>
        <taxon>Mycosphaerellales</taxon>
        <taxon>Teratosphaeriaceae</taxon>
        <taxon>Meristemomyces</taxon>
    </lineage>
</organism>
<name>A0AAN7THL0_9PEZI</name>
<protein>
    <submittedName>
        <fullName evidence="1">Uncharacterized protein</fullName>
    </submittedName>
</protein>
<gene>
    <name evidence="1" type="ORF">LTR62_004493</name>
</gene>